<dbReference type="AlphaFoldDB" id="A0AAN8PAB0"/>
<protein>
    <submittedName>
        <fullName evidence="2">Uncharacterized protein</fullName>
    </submittedName>
</protein>
<accession>A0AAN8PAB0</accession>
<proteinExistence type="predicted"/>
<gene>
    <name evidence="2" type="ORF">RUM43_008733</name>
</gene>
<comment type="caution">
    <text evidence="2">The sequence shown here is derived from an EMBL/GenBank/DDBJ whole genome shotgun (WGS) entry which is preliminary data.</text>
</comment>
<feature type="compositionally biased region" description="Basic and acidic residues" evidence="1">
    <location>
        <begin position="102"/>
        <end position="115"/>
    </location>
</feature>
<organism evidence="2 3">
    <name type="scientific">Polyplax serrata</name>
    <name type="common">Common mouse louse</name>
    <dbReference type="NCBI Taxonomy" id="468196"/>
    <lineage>
        <taxon>Eukaryota</taxon>
        <taxon>Metazoa</taxon>
        <taxon>Ecdysozoa</taxon>
        <taxon>Arthropoda</taxon>
        <taxon>Hexapoda</taxon>
        <taxon>Insecta</taxon>
        <taxon>Pterygota</taxon>
        <taxon>Neoptera</taxon>
        <taxon>Paraneoptera</taxon>
        <taxon>Psocodea</taxon>
        <taxon>Troctomorpha</taxon>
        <taxon>Phthiraptera</taxon>
        <taxon>Anoplura</taxon>
        <taxon>Polyplacidae</taxon>
        <taxon>Polyplax</taxon>
    </lineage>
</organism>
<evidence type="ECO:0000313" key="3">
    <source>
        <dbReference type="Proteomes" id="UP001372834"/>
    </source>
</evidence>
<dbReference type="EMBL" id="JAWJWE010000038">
    <property type="protein sequence ID" value="KAK6622882.1"/>
    <property type="molecule type" value="Genomic_DNA"/>
</dbReference>
<evidence type="ECO:0000256" key="1">
    <source>
        <dbReference type="SAM" id="MobiDB-lite"/>
    </source>
</evidence>
<reference evidence="2 3" key="1">
    <citation type="submission" date="2023-10" db="EMBL/GenBank/DDBJ databases">
        <title>Genomes of two closely related lineages of the louse Polyplax serrata with different host specificities.</title>
        <authorList>
            <person name="Martinu J."/>
            <person name="Tarabai H."/>
            <person name="Stefka J."/>
            <person name="Hypsa V."/>
        </authorList>
    </citation>
    <scope>NUCLEOTIDE SEQUENCE [LARGE SCALE GENOMIC DNA]</scope>
    <source>
        <strain evidence="2">HR10_N</strain>
    </source>
</reference>
<evidence type="ECO:0000313" key="2">
    <source>
        <dbReference type="EMBL" id="KAK6622882.1"/>
    </source>
</evidence>
<sequence length="158" mass="18591">MTREKPGVGNFLRGCNPDESKISYINRDKREVITTEPLKITEVAAGLRLLRRLNSPFQLAIICTKLKANSSRFNNEECKTNGTSLNQRHFLHLRRIDSKKKVGMRDGLDRERREETEETDKDDTPRYQLIFQTKLFKFLQWDIEKTLPVGRHHRHRTG</sequence>
<dbReference type="Proteomes" id="UP001372834">
    <property type="component" value="Unassembled WGS sequence"/>
</dbReference>
<name>A0AAN8PAB0_POLSC</name>
<feature type="region of interest" description="Disordered" evidence="1">
    <location>
        <begin position="102"/>
        <end position="122"/>
    </location>
</feature>